<organism evidence="1 2">
    <name type="scientific">Enterobacter quasihormaechei</name>
    <dbReference type="NCBI Taxonomy" id="2529382"/>
    <lineage>
        <taxon>Bacteria</taxon>
        <taxon>Pseudomonadati</taxon>
        <taxon>Pseudomonadota</taxon>
        <taxon>Gammaproteobacteria</taxon>
        <taxon>Enterobacterales</taxon>
        <taxon>Enterobacteriaceae</taxon>
        <taxon>Enterobacter</taxon>
    </lineage>
</organism>
<comment type="caution">
    <text evidence="1">The sequence shown here is derived from an EMBL/GenBank/DDBJ whole genome shotgun (WGS) entry which is preliminary data.</text>
</comment>
<proteinExistence type="predicted"/>
<name>A0AAE8QTE1_9ENTR</name>
<dbReference type="Proteomes" id="UP000291623">
    <property type="component" value="Unassembled WGS sequence"/>
</dbReference>
<protein>
    <submittedName>
        <fullName evidence="1">Uncharacterized protein</fullName>
    </submittedName>
</protein>
<dbReference type="EMBL" id="SJON01000022">
    <property type="protein sequence ID" value="TCB82483.1"/>
    <property type="molecule type" value="Genomic_DNA"/>
</dbReference>
<gene>
    <name evidence="1" type="ORF">E0L16_20050</name>
</gene>
<dbReference type="AlphaFoldDB" id="A0AAE8QTE1"/>
<evidence type="ECO:0000313" key="2">
    <source>
        <dbReference type="Proteomes" id="UP000291623"/>
    </source>
</evidence>
<reference evidence="1 2" key="1">
    <citation type="submission" date="2019-02" db="EMBL/GenBank/DDBJ databases">
        <title>The draft genome of Enterobacter spp. strains.</title>
        <authorList>
            <person name="Wang C."/>
            <person name="Feng Y."/>
            <person name="Zong Z."/>
        </authorList>
    </citation>
    <scope>NUCLEOTIDE SEQUENCE [LARGE SCALE GENOMIC DNA]</scope>
    <source>
        <strain evidence="1 2">WCHEQ120003</strain>
    </source>
</reference>
<sequence length="77" mass="9204">MFEGIPKELPQIFHLTQDFFMTHFFSMRTISLKIVVLYREKIEMKIFHFFPDSSGRASMISFLRGGFRQHVTFTFCC</sequence>
<accession>A0AAE8QTE1</accession>
<evidence type="ECO:0000313" key="1">
    <source>
        <dbReference type="EMBL" id="TCB82483.1"/>
    </source>
</evidence>